<dbReference type="WBParaSite" id="nRc.2.0.1.t36879-RA">
    <property type="protein sequence ID" value="nRc.2.0.1.t36879-RA"/>
    <property type="gene ID" value="nRc.2.0.1.g36879"/>
</dbReference>
<dbReference type="Gene3D" id="2.40.10.10">
    <property type="entry name" value="Trypsin-like serine proteases"/>
    <property type="match status" value="1"/>
</dbReference>
<dbReference type="GO" id="GO:0006508">
    <property type="term" value="P:proteolysis"/>
    <property type="evidence" value="ECO:0007669"/>
    <property type="project" value="InterPro"/>
</dbReference>
<evidence type="ECO:0000313" key="4">
    <source>
        <dbReference type="Proteomes" id="UP000887565"/>
    </source>
</evidence>
<feature type="region of interest" description="Disordered" evidence="2">
    <location>
        <begin position="94"/>
        <end position="117"/>
    </location>
</feature>
<evidence type="ECO:0000313" key="5">
    <source>
        <dbReference type="WBParaSite" id="nRc.2.0.1.t36879-RA"/>
    </source>
</evidence>
<protein>
    <submittedName>
        <fullName evidence="5">Peptidase S1 domain-containing protein</fullName>
    </submittedName>
</protein>
<evidence type="ECO:0000256" key="1">
    <source>
        <dbReference type="ARBA" id="ARBA00023157"/>
    </source>
</evidence>
<reference evidence="5" key="1">
    <citation type="submission" date="2022-11" db="UniProtKB">
        <authorList>
            <consortium name="WormBaseParasite"/>
        </authorList>
    </citation>
    <scope>IDENTIFICATION</scope>
</reference>
<dbReference type="SUPFAM" id="SSF50494">
    <property type="entry name" value="Trypsin-like serine proteases"/>
    <property type="match status" value="1"/>
</dbReference>
<dbReference type="InterPro" id="IPR043504">
    <property type="entry name" value="Peptidase_S1_PA_chymotrypsin"/>
</dbReference>
<name>A0A915KFY2_ROMCU</name>
<dbReference type="Proteomes" id="UP000887565">
    <property type="component" value="Unplaced"/>
</dbReference>
<organism evidence="4 5">
    <name type="scientific">Romanomermis culicivorax</name>
    <name type="common">Nematode worm</name>
    <dbReference type="NCBI Taxonomy" id="13658"/>
    <lineage>
        <taxon>Eukaryota</taxon>
        <taxon>Metazoa</taxon>
        <taxon>Ecdysozoa</taxon>
        <taxon>Nematoda</taxon>
        <taxon>Enoplea</taxon>
        <taxon>Dorylaimia</taxon>
        <taxon>Mermithida</taxon>
        <taxon>Mermithoidea</taxon>
        <taxon>Mermithidae</taxon>
        <taxon>Romanomermis</taxon>
    </lineage>
</organism>
<evidence type="ECO:0000256" key="2">
    <source>
        <dbReference type="SAM" id="MobiDB-lite"/>
    </source>
</evidence>
<accession>A0A915KFY2</accession>
<sequence length="277" mass="32110">MIPSDLVILVFICKRIFHKSEILEAIKRVIHSQAFVFCIDEQAIVEPHVICRNIIRPLCTIPVDHEPSPPFFWIKNFFVILECSVLQLQHKSVHGKPRSHNRPKRVQGGTQATPHSNPWLGQLYNKEEFVGNVFLVSRPPYHHSNIEHGSSDIVITNAHYFYIGMNLSDFKVSFGKQILGRLEENQIDVQLKRVFSHHKFRHYDHDNFNQRTAAEERTMYDIAMLKLDQQVHFTKFIKPIALANSSSLANCSFTGWEKQKLGSAKKRSISTNMMRHL</sequence>
<dbReference type="PROSITE" id="PS50240">
    <property type="entry name" value="TRYPSIN_DOM"/>
    <property type="match status" value="1"/>
</dbReference>
<evidence type="ECO:0000259" key="3">
    <source>
        <dbReference type="PROSITE" id="PS50240"/>
    </source>
</evidence>
<dbReference type="InterPro" id="IPR001254">
    <property type="entry name" value="Trypsin_dom"/>
</dbReference>
<keyword evidence="4" id="KW-1185">Reference proteome</keyword>
<keyword evidence="1" id="KW-1015">Disulfide bond</keyword>
<dbReference type="PANTHER" id="PTHR24253:SF153">
    <property type="entry name" value="SERINE PROTEASE HEPSIN"/>
    <property type="match status" value="1"/>
</dbReference>
<dbReference type="Pfam" id="PF00089">
    <property type="entry name" value="Trypsin"/>
    <property type="match status" value="1"/>
</dbReference>
<feature type="domain" description="Peptidase S1" evidence="3">
    <location>
        <begin position="106"/>
        <end position="277"/>
    </location>
</feature>
<dbReference type="PANTHER" id="PTHR24253">
    <property type="entry name" value="TRANSMEMBRANE PROTEASE SERINE"/>
    <property type="match status" value="1"/>
</dbReference>
<dbReference type="GO" id="GO:0004252">
    <property type="term" value="F:serine-type endopeptidase activity"/>
    <property type="evidence" value="ECO:0007669"/>
    <property type="project" value="InterPro"/>
</dbReference>
<feature type="compositionally biased region" description="Basic residues" evidence="2">
    <location>
        <begin position="94"/>
        <end position="105"/>
    </location>
</feature>
<dbReference type="InterPro" id="IPR009003">
    <property type="entry name" value="Peptidase_S1_PA"/>
</dbReference>
<dbReference type="AlphaFoldDB" id="A0A915KFY2"/>
<proteinExistence type="predicted"/>